<dbReference type="STRING" id="5353.A0A1Q3E3A7"/>
<reference evidence="3 4" key="1">
    <citation type="submission" date="2016-08" db="EMBL/GenBank/DDBJ databases">
        <authorList>
            <consortium name="Lentinula edodes genome sequencing consortium"/>
            <person name="Sakamoto Y."/>
            <person name="Nakade K."/>
            <person name="Sato S."/>
            <person name="Yoshida Y."/>
            <person name="Miyazaki K."/>
            <person name="Natsume S."/>
            <person name="Konno N."/>
        </authorList>
    </citation>
    <scope>NUCLEOTIDE SEQUENCE [LARGE SCALE GENOMIC DNA]</scope>
    <source>
        <strain evidence="3 4">NBRC 111202</strain>
    </source>
</reference>
<evidence type="ECO:0008006" key="5">
    <source>
        <dbReference type="Google" id="ProtNLM"/>
    </source>
</evidence>
<proteinExistence type="predicted"/>
<keyword evidence="4" id="KW-1185">Reference proteome</keyword>
<feature type="compositionally biased region" description="Low complexity" evidence="2">
    <location>
        <begin position="889"/>
        <end position="899"/>
    </location>
</feature>
<name>A0A1Q3E3A7_LENED</name>
<dbReference type="AlphaFoldDB" id="A0A1Q3E3A7"/>
<gene>
    <name evidence="3" type="ORF">LENED_003357</name>
</gene>
<evidence type="ECO:0000313" key="3">
    <source>
        <dbReference type="EMBL" id="GAW01747.1"/>
    </source>
</evidence>
<organism evidence="3 4">
    <name type="scientific">Lentinula edodes</name>
    <name type="common">Shiitake mushroom</name>
    <name type="synonym">Lentinus edodes</name>
    <dbReference type="NCBI Taxonomy" id="5353"/>
    <lineage>
        <taxon>Eukaryota</taxon>
        <taxon>Fungi</taxon>
        <taxon>Dikarya</taxon>
        <taxon>Basidiomycota</taxon>
        <taxon>Agaricomycotina</taxon>
        <taxon>Agaricomycetes</taxon>
        <taxon>Agaricomycetidae</taxon>
        <taxon>Agaricales</taxon>
        <taxon>Marasmiineae</taxon>
        <taxon>Omphalotaceae</taxon>
        <taxon>Lentinula</taxon>
    </lineage>
</organism>
<protein>
    <recommendedName>
        <fullName evidence="5">F-box domain-containing protein</fullName>
    </recommendedName>
</protein>
<keyword evidence="1" id="KW-0175">Coiled coil</keyword>
<feature type="region of interest" description="Disordered" evidence="2">
    <location>
        <begin position="888"/>
        <end position="913"/>
    </location>
</feature>
<accession>A0A1Q3E3A7</accession>
<dbReference type="Proteomes" id="UP000188533">
    <property type="component" value="Unassembled WGS sequence"/>
</dbReference>
<feature type="region of interest" description="Disordered" evidence="2">
    <location>
        <begin position="771"/>
        <end position="798"/>
    </location>
</feature>
<dbReference type="EMBL" id="BDGU01000072">
    <property type="protein sequence ID" value="GAW01747.1"/>
    <property type="molecule type" value="Genomic_DNA"/>
</dbReference>
<evidence type="ECO:0000256" key="2">
    <source>
        <dbReference type="SAM" id="MobiDB-lite"/>
    </source>
</evidence>
<evidence type="ECO:0000313" key="4">
    <source>
        <dbReference type="Proteomes" id="UP000188533"/>
    </source>
</evidence>
<feature type="compositionally biased region" description="Polar residues" evidence="2">
    <location>
        <begin position="900"/>
        <end position="912"/>
    </location>
</feature>
<sequence>MASFLDTTLQTITSVQNQINSAKCRLSQSILDAKQELTTLYSEKRALEEEARRALGEVAPIRRVPAELLRAVFLEIFEEDATGKAGWIFAAVCRRWRIVSLETPMLWTRIRLVTKLDDSADVIRLWMERAGHSMPLDIEIYLRVPQIKAAIPAECGSSVLPPIAANRRPRRRTGALMDDGGYSPPVGNGSESWGHVAVFYLKQQMPRWKRFVFRYDRVFSSLAAFKGISGNAPKLQEFEISSIEPSMINFTDWTWMPNITNITLPALQRVSTTNIPLLLNSSLLSQPLHTIYISALSTSPIQVGSLMQMLAKHASTLCVLSLNLPSMTPPVVPATTLPFTSNTPLCFPLLEELSLGGHNLMSQLAGAITTPSLEELNVDIDLGRGGISHTMAPNGAANGVQHFSYIEEVVHALLHRGSPAPADKLKALSIAFGFGNGRRATKERDSDPYLQALKFAQACPCAGTTFLPPGHYATPTPSVVHISWQFLASLPALQSLKVGLGGHAGPVWPSNVNTSVNNIPYTGGSVDIEHFLSSLCVPDEDYMTGSATLGIHGPIPGPPAGNNVVTFTVGFNHQPTLNNHNNAAALNAIFAGGIPPPPPIHINQQFNPGNLGLPPLPPPPGGPAYIPPHHMIIPMGGGPGPNPAQIPTNGWLLPNLTELGVKAGSTIFSPATTGGINALFSSSSSAHSYGVMYPPIMPSYNSWSSLDDSSNIPGAGYVRRLLELIEGRNPKTGQGQNIDGVVPERLKSLEIVLNVAGIPARGVGHANGLFTKNGNKGVPKKKAAKDKESEMPSTAALENSEGSVQEFVAAISASASGLSNVPAKEKVLKSRNTNAATARTLIGSDSATWIEERIEELISIKVCSALLLGFLSLTKVVSSPVRATSVGDNLSANSNLASSDVNTTPRSLSAYTRSGRPDLHLQSRVESKRPVQAVVEFKSPNAEYTFPPTQATLTALRVILRNAIELYYINEEEVPKVELAVKGPQPALQELQFRVFFSGTEEIVSNGTVCYQVLMKAPWLSIPGLRDGDMAKLSGHVVAGFGTVLRFRNGKGQYLTGRWNPRGSSFDLNRFA</sequence>
<evidence type="ECO:0000256" key="1">
    <source>
        <dbReference type="SAM" id="Coils"/>
    </source>
</evidence>
<feature type="coiled-coil region" evidence="1">
    <location>
        <begin position="30"/>
        <end position="57"/>
    </location>
</feature>
<reference evidence="3 4" key="2">
    <citation type="submission" date="2017-02" db="EMBL/GenBank/DDBJ databases">
        <title>A genome survey and senescence transcriptome analysis in Lentinula edodes.</title>
        <authorList>
            <person name="Sakamoto Y."/>
            <person name="Nakade K."/>
            <person name="Sato S."/>
            <person name="Yoshida Y."/>
            <person name="Miyazaki K."/>
            <person name="Natsume S."/>
            <person name="Konno N."/>
        </authorList>
    </citation>
    <scope>NUCLEOTIDE SEQUENCE [LARGE SCALE GENOMIC DNA]</scope>
    <source>
        <strain evidence="3 4">NBRC 111202</strain>
    </source>
</reference>
<comment type="caution">
    <text evidence="3">The sequence shown here is derived from an EMBL/GenBank/DDBJ whole genome shotgun (WGS) entry which is preliminary data.</text>
</comment>